<evidence type="ECO:0000256" key="1">
    <source>
        <dbReference type="ARBA" id="ARBA00004604"/>
    </source>
</evidence>
<dbReference type="InterPro" id="IPR005304">
    <property type="entry name" value="Rbsml_bgen_MeTrfase_EMG1/NEP1"/>
</dbReference>
<dbReference type="GO" id="GO:0032040">
    <property type="term" value="C:small-subunit processome"/>
    <property type="evidence" value="ECO:0007669"/>
    <property type="project" value="TreeGrafter"/>
</dbReference>
<keyword evidence="10" id="KW-0539">Nucleus</keyword>
<dbReference type="Pfam" id="PF03587">
    <property type="entry name" value="EMG1"/>
    <property type="match status" value="1"/>
</dbReference>
<evidence type="ECO:0000256" key="6">
    <source>
        <dbReference type="ARBA" id="ARBA00022679"/>
    </source>
</evidence>
<dbReference type="InterPro" id="IPR029028">
    <property type="entry name" value="Alpha/beta_knot_MTases"/>
</dbReference>
<evidence type="ECO:0000256" key="5">
    <source>
        <dbReference type="ARBA" id="ARBA00022603"/>
    </source>
</evidence>
<dbReference type="FunFam" id="3.40.1280.10:FF:000003">
    <property type="entry name" value="Ribosomal RNA small subunit methyltransferase"/>
    <property type="match status" value="1"/>
</dbReference>
<dbReference type="EMBL" id="MTSL01000072">
    <property type="protein sequence ID" value="PJF19237.1"/>
    <property type="molecule type" value="Genomic_DNA"/>
</dbReference>
<evidence type="ECO:0000256" key="3">
    <source>
        <dbReference type="ARBA" id="ARBA00022517"/>
    </source>
</evidence>
<evidence type="ECO:0000256" key="8">
    <source>
        <dbReference type="ARBA" id="ARBA00022730"/>
    </source>
</evidence>
<evidence type="ECO:0000256" key="9">
    <source>
        <dbReference type="ARBA" id="ARBA00022884"/>
    </source>
</evidence>
<dbReference type="SUPFAM" id="SSF75217">
    <property type="entry name" value="alpha/beta knot"/>
    <property type="match status" value="1"/>
</dbReference>
<evidence type="ECO:0000256" key="10">
    <source>
        <dbReference type="ARBA" id="ARBA00023242"/>
    </source>
</evidence>
<name>A0A2H9TNB5_9FUNG</name>
<dbReference type="GO" id="GO:0019843">
    <property type="term" value="F:rRNA binding"/>
    <property type="evidence" value="ECO:0007669"/>
    <property type="project" value="UniProtKB-KW"/>
</dbReference>
<dbReference type="PANTHER" id="PTHR12636:SF5">
    <property type="entry name" value="RIBOSOMAL RNA SMALL SUBUNIT METHYLTRANSFERASE NEP1"/>
    <property type="match status" value="1"/>
</dbReference>
<keyword evidence="9" id="KW-0694">RNA-binding</keyword>
<dbReference type="GO" id="GO:0070475">
    <property type="term" value="P:rRNA base methylation"/>
    <property type="evidence" value="ECO:0007669"/>
    <property type="project" value="InterPro"/>
</dbReference>
<dbReference type="PROSITE" id="PS51471">
    <property type="entry name" value="FE2OG_OXY"/>
    <property type="match status" value="1"/>
</dbReference>
<comment type="caution">
    <text evidence="12">The sequence shown here is derived from an EMBL/GenBank/DDBJ whole genome shotgun (WGS) entry which is preliminary data.</text>
</comment>
<dbReference type="AlphaFoldDB" id="A0A2H9TNB5"/>
<dbReference type="Gene3D" id="2.60.120.590">
    <property type="entry name" value="Alpha-ketoglutarate-dependent dioxygenase AlkB-like"/>
    <property type="match status" value="1"/>
</dbReference>
<dbReference type="InterPro" id="IPR005123">
    <property type="entry name" value="Oxoglu/Fe-dep_dioxygenase_dom"/>
</dbReference>
<keyword evidence="13" id="KW-1185">Reference proteome</keyword>
<proteinExistence type="inferred from homology"/>
<dbReference type="Proteomes" id="UP000240830">
    <property type="component" value="Unassembled WGS sequence"/>
</dbReference>
<evidence type="ECO:0000259" key="11">
    <source>
        <dbReference type="PROSITE" id="PS51471"/>
    </source>
</evidence>
<dbReference type="InterPro" id="IPR027450">
    <property type="entry name" value="AlkB-like"/>
</dbReference>
<dbReference type="InterPro" id="IPR029026">
    <property type="entry name" value="tRNA_m1G_MTases_N"/>
</dbReference>
<sequence length="536" mass="60414">MPINVTKFREAERRFKKRVPDMEGVLDLRATNKHPRAKQICKLEGDGSWMWGVEGKEGLFFIPSALDEQQQKYWITKAMSSYMAPPNLTNLDAHYHIPEKGLWAYFENNEILQIKRKVHPDDSVQTQALPMEQILDRDGIKSLMRRIRWVTLGYQYDWTSKEYDFSRSPVPFPPTLAAYSSALTQSAGLGPSRPEAGIVNFYQPGDTLTGHVDRSEPNMQAPLVSMSLGAPCIFLVGGRGRDEEVLPVLLRGGDVVIMAGEARYFYHGVPRILPLECGRMEDEDPKVQLALELLGDARININIRQTDIPVPAEAPKLPKTKMEKELAQRVIVVLECAPLEIVRVGKGSEARHHLLNSDDHQNVLRKHSKDLSDYRPDITHQCLLALLDSPLNKAGRLQVYIHTQKGVLIEINPHTRIPRTFSRFAGLMVQLLHKLSIRAVGSNEKLLNVIRNPISDHLPVKCQRVAMSGEGETVKIGEWVKTLPEEPIVFFIGAMAHGEDKFEFAESKISVSEYPLAAATVCSKVCHAFEDLWDII</sequence>
<keyword evidence="3" id="KW-0690">Ribosome biogenesis</keyword>
<keyword evidence="4" id="KW-0698">rRNA processing</keyword>
<keyword evidence="6" id="KW-0808">Transferase</keyword>
<dbReference type="OrthoDB" id="269804at2759"/>
<dbReference type="Gene3D" id="3.40.1280.10">
    <property type="match status" value="1"/>
</dbReference>
<dbReference type="GO" id="GO:0070037">
    <property type="term" value="F:rRNA (pseudouridine) methyltransferase activity"/>
    <property type="evidence" value="ECO:0007669"/>
    <property type="project" value="InterPro"/>
</dbReference>
<dbReference type="CDD" id="cd18088">
    <property type="entry name" value="Nep1-like"/>
    <property type="match status" value="1"/>
</dbReference>
<evidence type="ECO:0000313" key="13">
    <source>
        <dbReference type="Proteomes" id="UP000240830"/>
    </source>
</evidence>
<dbReference type="SUPFAM" id="SSF51197">
    <property type="entry name" value="Clavaminate synthase-like"/>
    <property type="match status" value="1"/>
</dbReference>
<keyword evidence="5" id="KW-0489">Methyltransferase</keyword>
<keyword evidence="7" id="KW-0949">S-adenosyl-L-methionine</keyword>
<organism evidence="12 13">
    <name type="scientific">Paramicrosporidium saccamoebae</name>
    <dbReference type="NCBI Taxonomy" id="1246581"/>
    <lineage>
        <taxon>Eukaryota</taxon>
        <taxon>Fungi</taxon>
        <taxon>Fungi incertae sedis</taxon>
        <taxon>Cryptomycota</taxon>
        <taxon>Cryptomycota incertae sedis</taxon>
        <taxon>Paramicrosporidium</taxon>
    </lineage>
</organism>
<gene>
    <name evidence="12" type="ORF">PSACC_00946</name>
</gene>
<feature type="domain" description="Fe2OG dioxygenase" evidence="11">
    <location>
        <begin position="193"/>
        <end position="307"/>
    </location>
</feature>
<keyword evidence="8" id="KW-0699">rRNA-binding</keyword>
<protein>
    <recommendedName>
        <fullName evidence="11">Fe2OG dioxygenase domain-containing protein</fullName>
    </recommendedName>
</protein>
<accession>A0A2H9TNB5</accession>
<dbReference type="Pfam" id="PF13532">
    <property type="entry name" value="2OG-FeII_Oxy_2"/>
    <property type="match status" value="1"/>
</dbReference>
<evidence type="ECO:0000256" key="7">
    <source>
        <dbReference type="ARBA" id="ARBA00022691"/>
    </source>
</evidence>
<dbReference type="InterPro" id="IPR037151">
    <property type="entry name" value="AlkB-like_sf"/>
</dbReference>
<dbReference type="STRING" id="1246581.A0A2H9TNB5"/>
<evidence type="ECO:0000313" key="12">
    <source>
        <dbReference type="EMBL" id="PJF19237.1"/>
    </source>
</evidence>
<comment type="similarity">
    <text evidence="2">Belongs to the class IV-like SAM-binding methyltransferase superfamily. RNA methyltransferase NEP1 family.</text>
</comment>
<comment type="subcellular location">
    <subcellularLocation>
        <location evidence="1">Nucleus</location>
        <location evidence="1">Nucleolus</location>
    </subcellularLocation>
</comment>
<dbReference type="PANTHER" id="PTHR12636">
    <property type="entry name" value="NEP1/MRA1"/>
    <property type="match status" value="1"/>
</dbReference>
<evidence type="ECO:0000256" key="2">
    <source>
        <dbReference type="ARBA" id="ARBA00008115"/>
    </source>
</evidence>
<evidence type="ECO:0000256" key="4">
    <source>
        <dbReference type="ARBA" id="ARBA00022552"/>
    </source>
</evidence>
<reference evidence="12 13" key="1">
    <citation type="submission" date="2016-10" db="EMBL/GenBank/DDBJ databases">
        <title>The genome of Paramicrosporidium saccamoebae is the missing link in understanding Cryptomycota and Microsporidia evolution.</title>
        <authorList>
            <person name="Quandt C.A."/>
            <person name="Beaudet D."/>
            <person name="Corsaro D."/>
            <person name="Michel R."/>
            <person name="Corradi N."/>
            <person name="James T."/>
        </authorList>
    </citation>
    <scope>NUCLEOTIDE SEQUENCE [LARGE SCALE GENOMIC DNA]</scope>
    <source>
        <strain evidence="12 13">KSL3</strain>
    </source>
</reference>